<feature type="transmembrane region" description="Helical" evidence="9">
    <location>
        <begin position="69"/>
        <end position="87"/>
    </location>
</feature>
<evidence type="ECO:0000256" key="9">
    <source>
        <dbReference type="SAM" id="Phobius"/>
    </source>
</evidence>
<evidence type="ECO:0000256" key="4">
    <source>
        <dbReference type="ARBA" id="ARBA00022960"/>
    </source>
</evidence>
<feature type="transmembrane region" description="Helical" evidence="9">
    <location>
        <begin position="23"/>
        <end position="49"/>
    </location>
</feature>
<feature type="transmembrane region" description="Helical" evidence="9">
    <location>
        <begin position="389"/>
        <end position="408"/>
    </location>
</feature>
<feature type="transmembrane region" description="Helical" evidence="9">
    <location>
        <begin position="283"/>
        <end position="303"/>
    </location>
</feature>
<dbReference type="GO" id="GO:0015648">
    <property type="term" value="F:lipid-linked peptidoglycan transporter activity"/>
    <property type="evidence" value="ECO:0007669"/>
    <property type="project" value="UniProtKB-UniRule"/>
</dbReference>
<keyword evidence="7 8" id="KW-0472">Membrane</keyword>
<keyword evidence="8" id="KW-0813">Transport</keyword>
<keyword evidence="2 8" id="KW-1003">Cell membrane</keyword>
<proteinExistence type="inferred from homology"/>
<keyword evidence="6 9" id="KW-1133">Transmembrane helix</keyword>
<dbReference type="GO" id="GO:0005886">
    <property type="term" value="C:plasma membrane"/>
    <property type="evidence" value="ECO:0007669"/>
    <property type="project" value="UniProtKB-SubCell"/>
</dbReference>
<feature type="transmembrane region" description="Helical" evidence="9">
    <location>
        <begin position="108"/>
        <end position="129"/>
    </location>
</feature>
<keyword evidence="4 8" id="KW-0133">Cell shape</keyword>
<dbReference type="AlphaFoldDB" id="A0A6P1MBR0"/>
<keyword evidence="8" id="KW-0961">Cell wall biogenesis/degradation</keyword>
<keyword evidence="11" id="KW-1185">Reference proteome</keyword>
<evidence type="ECO:0000256" key="3">
    <source>
        <dbReference type="ARBA" id="ARBA00022692"/>
    </source>
</evidence>
<feature type="transmembrane region" description="Helical" evidence="9">
    <location>
        <begin position="249"/>
        <end position="271"/>
    </location>
</feature>
<dbReference type="GO" id="GO:0009252">
    <property type="term" value="P:peptidoglycan biosynthetic process"/>
    <property type="evidence" value="ECO:0007669"/>
    <property type="project" value="UniProtKB-UniRule"/>
</dbReference>
<dbReference type="GO" id="GO:0071555">
    <property type="term" value="P:cell wall organization"/>
    <property type="evidence" value="ECO:0007669"/>
    <property type="project" value="UniProtKB-UniRule"/>
</dbReference>
<comment type="function">
    <text evidence="8">Involved in peptidoglycan biosynthesis. Transports lipid-linked peptidoglycan precursors from the inner to the outer leaflet of the cytoplasmic membrane.</text>
</comment>
<dbReference type="GO" id="GO:0008360">
    <property type="term" value="P:regulation of cell shape"/>
    <property type="evidence" value="ECO:0007669"/>
    <property type="project" value="UniProtKB-UniRule"/>
</dbReference>
<dbReference type="KEGG" id="amic:Ami3637_01765"/>
<feature type="transmembrane region" description="Helical" evidence="9">
    <location>
        <begin position="149"/>
        <end position="180"/>
    </location>
</feature>
<evidence type="ECO:0000256" key="5">
    <source>
        <dbReference type="ARBA" id="ARBA00022984"/>
    </source>
</evidence>
<evidence type="ECO:0000313" key="11">
    <source>
        <dbReference type="Proteomes" id="UP000463883"/>
    </source>
</evidence>
<sequence length="490" mass="54375">MLLGFIKETAIIYTLGASTKSDIFVFASNLPIILFSVMGTVISTTFMPIYTDIRINNSIDEANSFASKFGAIILGLCITLTLIFIIFPDLLIKIMAPGLVKIAIVKPVIKIVMPSIIIFGITSILEGVLESYNNVEVVAARQIPFNLVLIISMLVIYNNFGFMACIFMILIGALAQLLYLASYSKKIGLRIKKSTQHTNDYLKTSLQMIIPMAVGVMAMQINNIISINLASGLEVGSITKLNIANKLSMASYSALGYLIVILVFPILAEYAAKKDFENIGKSLSEGIVKVLIIMVPVIIILFVSAEDVVKLLFQNNKFLEQDILLTTKVLRGYLLGLIFWAIKDILNRAYYSLKETKVSMKNGIITVCTNIIASLVLIGPFGIVGLALATSFSSIISVILLISSLGIINVKLKSKYIKIIVAKLVLPSIIIYFSYYIINSNLFVGSTNKFELLIKLIIESIFMVSIYFFVLYLTLKKELYYFMKNRNTYN</sequence>
<dbReference type="EMBL" id="CP047591">
    <property type="protein sequence ID" value="QHI71291.1"/>
    <property type="molecule type" value="Genomic_DNA"/>
</dbReference>
<reference evidence="10 11" key="1">
    <citation type="submission" date="2020-01" db="EMBL/GenBank/DDBJ databases">
        <title>Genomic analysis of Aminipila sp. CBA3637.</title>
        <authorList>
            <person name="Kim Y.B."/>
            <person name="Roh S.W."/>
        </authorList>
    </citation>
    <scope>NUCLEOTIDE SEQUENCE [LARGE SCALE GENOMIC DNA]</scope>
    <source>
        <strain evidence="10 11">CBA3637</strain>
    </source>
</reference>
<evidence type="ECO:0000256" key="1">
    <source>
        <dbReference type="ARBA" id="ARBA00004651"/>
    </source>
</evidence>
<feature type="transmembrane region" description="Helical" evidence="9">
    <location>
        <begin position="323"/>
        <end position="342"/>
    </location>
</feature>
<keyword evidence="3 9" id="KW-0812">Transmembrane</keyword>
<organism evidence="10 11">
    <name type="scientific">Aminipila terrae</name>
    <dbReference type="NCBI Taxonomy" id="2697030"/>
    <lineage>
        <taxon>Bacteria</taxon>
        <taxon>Bacillati</taxon>
        <taxon>Bacillota</taxon>
        <taxon>Clostridia</taxon>
        <taxon>Peptostreptococcales</taxon>
        <taxon>Anaerovoracaceae</taxon>
        <taxon>Aminipila</taxon>
    </lineage>
</organism>
<feature type="transmembrane region" description="Helical" evidence="9">
    <location>
        <begin position="420"/>
        <end position="438"/>
    </location>
</feature>
<dbReference type="Pfam" id="PF03023">
    <property type="entry name" value="MurJ"/>
    <property type="match status" value="1"/>
</dbReference>
<feature type="transmembrane region" description="Helical" evidence="9">
    <location>
        <begin position="201"/>
        <end position="221"/>
    </location>
</feature>
<dbReference type="InterPro" id="IPR004268">
    <property type="entry name" value="MurJ"/>
</dbReference>
<dbReference type="RefSeq" id="WP_162361066.1">
    <property type="nucleotide sequence ID" value="NZ_CP047591.1"/>
</dbReference>
<dbReference type="Proteomes" id="UP000463883">
    <property type="component" value="Chromosome"/>
</dbReference>
<protein>
    <recommendedName>
        <fullName evidence="8">Lipid II flippase</fullName>
    </recommendedName>
</protein>
<feature type="transmembrane region" description="Helical" evidence="9">
    <location>
        <begin position="363"/>
        <end position="383"/>
    </location>
</feature>
<name>A0A6P1MBR0_9FIRM</name>
<comment type="similarity">
    <text evidence="8">Belongs to the MurJ/MviN family.</text>
</comment>
<evidence type="ECO:0000313" key="10">
    <source>
        <dbReference type="EMBL" id="QHI71291.1"/>
    </source>
</evidence>
<dbReference type="GO" id="GO:0034204">
    <property type="term" value="P:lipid translocation"/>
    <property type="evidence" value="ECO:0007669"/>
    <property type="project" value="TreeGrafter"/>
</dbReference>
<comment type="subcellular location">
    <subcellularLocation>
        <location evidence="1">Cell membrane</location>
        <topology evidence="1">Multi-pass membrane protein</topology>
    </subcellularLocation>
</comment>
<dbReference type="PANTHER" id="PTHR47019">
    <property type="entry name" value="LIPID II FLIPPASE MURJ"/>
    <property type="match status" value="1"/>
</dbReference>
<gene>
    <name evidence="10" type="primary">murJ</name>
    <name evidence="10" type="ORF">Ami3637_01765</name>
</gene>
<dbReference type="NCBIfam" id="TIGR01695">
    <property type="entry name" value="murJ_mviN"/>
    <property type="match status" value="1"/>
</dbReference>
<evidence type="ECO:0000256" key="8">
    <source>
        <dbReference type="PIRNR" id="PIRNR002869"/>
    </source>
</evidence>
<evidence type="ECO:0000256" key="2">
    <source>
        <dbReference type="ARBA" id="ARBA00022475"/>
    </source>
</evidence>
<dbReference type="CDD" id="cd13123">
    <property type="entry name" value="MATE_MurJ_like"/>
    <property type="match status" value="1"/>
</dbReference>
<evidence type="ECO:0000256" key="6">
    <source>
        <dbReference type="ARBA" id="ARBA00022989"/>
    </source>
</evidence>
<dbReference type="PRINTS" id="PR01806">
    <property type="entry name" value="VIRFACTRMVIN"/>
</dbReference>
<evidence type="ECO:0000256" key="7">
    <source>
        <dbReference type="ARBA" id="ARBA00023136"/>
    </source>
</evidence>
<accession>A0A6P1MBR0</accession>
<keyword evidence="5 8" id="KW-0573">Peptidoglycan synthesis</keyword>
<dbReference type="PIRSF" id="PIRSF002869">
    <property type="entry name" value="MviN"/>
    <property type="match status" value="1"/>
</dbReference>
<feature type="transmembrane region" description="Helical" evidence="9">
    <location>
        <begin position="453"/>
        <end position="475"/>
    </location>
</feature>
<dbReference type="InterPro" id="IPR051050">
    <property type="entry name" value="Lipid_II_flippase_MurJ/MviN"/>
</dbReference>
<dbReference type="PANTHER" id="PTHR47019:SF1">
    <property type="entry name" value="LIPID II FLIPPASE MURJ"/>
    <property type="match status" value="1"/>
</dbReference>